<protein>
    <recommendedName>
        <fullName evidence="5">Phosphoglycerate mutase</fullName>
    </recommendedName>
</protein>
<sequence>MTSTTAFVSDQQESPRFSSNSSPNNLLPLSTLTHTYYALRHGQSLANVQKIISSDPKISTTQHGLSEIGKQQAAKAGQELTQSIFDPTKHQGIAIYTSDFKRARETAQIVASAVKESENEIPFYKNDTQINVSLRERYFGLWNGKSDTHYHDVWTLDAASADHTDNQVESVNSVMYRTTELVLSLEHELSNSYDASKEEEEKERKPWLCVLVAHGDVLQIVQTGFKKMDGTTHRSLDHLETATLRHLSLENQTIH</sequence>
<feature type="compositionally biased region" description="Low complexity" evidence="3">
    <location>
        <begin position="14"/>
        <end position="25"/>
    </location>
</feature>
<gene>
    <name evidence="4" type="ORF">DBRI1063_LOCUS19755</name>
</gene>
<evidence type="ECO:0000256" key="2">
    <source>
        <dbReference type="PIRSR" id="PIRSR613078-2"/>
    </source>
</evidence>
<dbReference type="Pfam" id="PF00300">
    <property type="entry name" value="His_Phos_1"/>
    <property type="match status" value="1"/>
</dbReference>
<reference evidence="4" key="1">
    <citation type="submission" date="2021-01" db="EMBL/GenBank/DDBJ databases">
        <authorList>
            <person name="Corre E."/>
            <person name="Pelletier E."/>
            <person name="Niang G."/>
            <person name="Scheremetjew M."/>
            <person name="Finn R."/>
            <person name="Kale V."/>
            <person name="Holt S."/>
            <person name="Cochrane G."/>
            <person name="Meng A."/>
            <person name="Brown T."/>
            <person name="Cohen L."/>
        </authorList>
    </citation>
    <scope>NUCLEOTIDE SEQUENCE</scope>
    <source>
        <strain evidence="4">Pop2</strain>
    </source>
</reference>
<organism evidence="4">
    <name type="scientific">Ditylum brightwellii</name>
    <dbReference type="NCBI Taxonomy" id="49249"/>
    <lineage>
        <taxon>Eukaryota</taxon>
        <taxon>Sar</taxon>
        <taxon>Stramenopiles</taxon>
        <taxon>Ochrophyta</taxon>
        <taxon>Bacillariophyta</taxon>
        <taxon>Mediophyceae</taxon>
        <taxon>Lithodesmiophycidae</taxon>
        <taxon>Lithodesmiales</taxon>
        <taxon>Lithodesmiaceae</taxon>
        <taxon>Ditylum</taxon>
    </lineage>
</organism>
<feature type="binding site" evidence="2">
    <location>
        <position position="102"/>
    </location>
    <ligand>
        <name>substrate</name>
    </ligand>
</feature>
<dbReference type="EMBL" id="HBGN01030693">
    <property type="protein sequence ID" value="CAD9347183.1"/>
    <property type="molecule type" value="Transcribed_RNA"/>
</dbReference>
<dbReference type="SMART" id="SM00855">
    <property type="entry name" value="PGAM"/>
    <property type="match status" value="1"/>
</dbReference>
<evidence type="ECO:0000256" key="3">
    <source>
        <dbReference type="SAM" id="MobiDB-lite"/>
    </source>
</evidence>
<evidence type="ECO:0000256" key="1">
    <source>
        <dbReference type="PIRSR" id="PIRSR613078-1"/>
    </source>
</evidence>
<dbReference type="InterPro" id="IPR013078">
    <property type="entry name" value="His_Pase_superF_clade-1"/>
</dbReference>
<accession>A0A6V2IAP2</accession>
<dbReference type="Gene3D" id="3.40.50.1240">
    <property type="entry name" value="Phosphoglycerate mutase-like"/>
    <property type="match status" value="1"/>
</dbReference>
<evidence type="ECO:0000313" key="4">
    <source>
        <dbReference type="EMBL" id="CAD9347183.1"/>
    </source>
</evidence>
<dbReference type="InterPro" id="IPR029033">
    <property type="entry name" value="His_PPase_superfam"/>
</dbReference>
<dbReference type="PANTHER" id="PTHR47821">
    <property type="entry name" value="PHOSPHOGLYCERATE MUTASE FAMILY PROTEIN"/>
    <property type="match status" value="1"/>
</dbReference>
<proteinExistence type="predicted"/>
<dbReference type="SUPFAM" id="SSF53254">
    <property type="entry name" value="Phosphoglycerate mutase-like"/>
    <property type="match status" value="1"/>
</dbReference>
<feature type="active site" description="Proton donor/acceptor" evidence="1">
    <location>
        <position position="136"/>
    </location>
</feature>
<evidence type="ECO:0008006" key="5">
    <source>
        <dbReference type="Google" id="ProtNLM"/>
    </source>
</evidence>
<dbReference type="PANTHER" id="PTHR47821:SF2">
    <property type="entry name" value="PHOSPHOGLYCERATE MUTASE FAMILY PROTEIN"/>
    <property type="match status" value="1"/>
</dbReference>
<name>A0A6V2IAP2_9STRA</name>
<feature type="active site" description="Tele-phosphohistidine intermediate" evidence="1">
    <location>
        <position position="41"/>
    </location>
</feature>
<feature type="compositionally biased region" description="Polar residues" evidence="3">
    <location>
        <begin position="1"/>
        <end position="12"/>
    </location>
</feature>
<dbReference type="CDD" id="cd07067">
    <property type="entry name" value="HP_PGM_like"/>
    <property type="match status" value="1"/>
</dbReference>
<feature type="region of interest" description="Disordered" evidence="3">
    <location>
        <begin position="1"/>
        <end position="25"/>
    </location>
</feature>
<feature type="binding site" evidence="2">
    <location>
        <begin position="40"/>
        <end position="47"/>
    </location>
    <ligand>
        <name>substrate</name>
    </ligand>
</feature>
<dbReference type="AlphaFoldDB" id="A0A6V2IAP2"/>